<evidence type="ECO:0000256" key="2">
    <source>
        <dbReference type="ARBA" id="ARBA00007090"/>
    </source>
</evidence>
<dbReference type="GO" id="GO:0030288">
    <property type="term" value="C:outer membrane-bounded periplasmic space"/>
    <property type="evidence" value="ECO:0007669"/>
    <property type="project" value="TreeGrafter"/>
</dbReference>
<comment type="similarity">
    <text evidence="3">In the N-terminal section; belongs to the glycosyltransferase 51 family.</text>
</comment>
<keyword evidence="6" id="KW-0328">Glycosyltransferase</keyword>
<accession>A0A251X9J7</accession>
<evidence type="ECO:0000256" key="10">
    <source>
        <dbReference type="ARBA" id="ARBA00044770"/>
    </source>
</evidence>
<dbReference type="GO" id="GO:0006508">
    <property type="term" value="P:proteolysis"/>
    <property type="evidence" value="ECO:0007669"/>
    <property type="project" value="UniProtKB-KW"/>
</dbReference>
<dbReference type="OrthoDB" id="9766909at2"/>
<evidence type="ECO:0000256" key="7">
    <source>
        <dbReference type="ARBA" id="ARBA00022679"/>
    </source>
</evidence>
<dbReference type="GO" id="GO:0009252">
    <property type="term" value="P:peptidoglycan biosynthetic process"/>
    <property type="evidence" value="ECO:0007669"/>
    <property type="project" value="UniProtKB-UniPathway"/>
</dbReference>
<dbReference type="SUPFAM" id="SSF53955">
    <property type="entry name" value="Lysozyme-like"/>
    <property type="match status" value="1"/>
</dbReference>
<keyword evidence="7" id="KW-0808">Transferase</keyword>
<evidence type="ECO:0000256" key="1">
    <source>
        <dbReference type="ARBA" id="ARBA00004752"/>
    </source>
</evidence>
<dbReference type="InterPro" id="IPR036950">
    <property type="entry name" value="PBP_transglycosylase"/>
</dbReference>
<comment type="pathway">
    <text evidence="1">Cell wall biogenesis; peptidoglycan biosynthesis.</text>
</comment>
<dbReference type="InterPro" id="IPR001264">
    <property type="entry name" value="Glyco_trans_51"/>
</dbReference>
<evidence type="ECO:0000256" key="4">
    <source>
        <dbReference type="ARBA" id="ARBA00022645"/>
    </source>
</evidence>
<dbReference type="SUPFAM" id="SSF56601">
    <property type="entry name" value="beta-lactamase/transpeptidase-like"/>
    <property type="match status" value="1"/>
</dbReference>
<dbReference type="InterPro" id="IPR050396">
    <property type="entry name" value="Glycosyltr_51/Transpeptidase"/>
</dbReference>
<dbReference type="NCBIfam" id="TIGR02073">
    <property type="entry name" value="PBP_1c"/>
    <property type="match status" value="1"/>
</dbReference>
<dbReference type="Proteomes" id="UP000194798">
    <property type="component" value="Unassembled WGS sequence"/>
</dbReference>
<evidence type="ECO:0000256" key="6">
    <source>
        <dbReference type="ARBA" id="ARBA00022676"/>
    </source>
</evidence>
<dbReference type="AlphaFoldDB" id="A0A251X9J7"/>
<dbReference type="UniPathway" id="UPA00219"/>
<name>A0A251X9J7_9GAMM</name>
<comment type="similarity">
    <text evidence="2">In the C-terminal section; belongs to the transpeptidase family.</text>
</comment>
<evidence type="ECO:0000259" key="13">
    <source>
        <dbReference type="Pfam" id="PF00912"/>
    </source>
</evidence>
<dbReference type="InterPro" id="IPR023346">
    <property type="entry name" value="Lysozyme-like_dom_sf"/>
</dbReference>
<dbReference type="EC" id="2.4.99.28" evidence="10"/>
<evidence type="ECO:0000256" key="5">
    <source>
        <dbReference type="ARBA" id="ARBA00022670"/>
    </source>
</evidence>
<dbReference type="GO" id="GO:0008955">
    <property type="term" value="F:peptidoglycan glycosyltransferase activity"/>
    <property type="evidence" value="ECO:0007669"/>
    <property type="project" value="UniProtKB-EC"/>
</dbReference>
<organism evidence="14 15">
    <name type="scientific">Thioflexithrix psekupsensis</name>
    <dbReference type="NCBI Taxonomy" id="1570016"/>
    <lineage>
        <taxon>Bacteria</taxon>
        <taxon>Pseudomonadati</taxon>
        <taxon>Pseudomonadota</taxon>
        <taxon>Gammaproteobacteria</taxon>
        <taxon>Thiotrichales</taxon>
        <taxon>Thioflexithrix</taxon>
    </lineage>
</organism>
<evidence type="ECO:0000256" key="3">
    <source>
        <dbReference type="ARBA" id="ARBA00007739"/>
    </source>
</evidence>
<dbReference type="GO" id="GO:0008658">
    <property type="term" value="F:penicillin binding"/>
    <property type="evidence" value="ECO:0007669"/>
    <property type="project" value="InterPro"/>
</dbReference>
<feature type="domain" description="Glycosyl transferase family 51" evidence="13">
    <location>
        <begin position="61"/>
        <end position="212"/>
    </location>
</feature>
<keyword evidence="9" id="KW-0511">Multifunctional enzyme</keyword>
<comment type="catalytic activity">
    <reaction evidence="11">
        <text>[GlcNAc-(1-&gt;4)-Mur2Ac(oyl-L-Ala-gamma-D-Glu-L-Lys-D-Ala-D-Ala)](n)-di-trans,octa-cis-undecaprenyl diphosphate + beta-D-GlcNAc-(1-&gt;4)-Mur2Ac(oyl-L-Ala-gamma-D-Glu-L-Lys-D-Ala-D-Ala)-di-trans,octa-cis-undecaprenyl diphosphate = [GlcNAc-(1-&gt;4)-Mur2Ac(oyl-L-Ala-gamma-D-Glu-L-Lys-D-Ala-D-Ala)](n+1)-di-trans,octa-cis-undecaprenyl diphosphate + di-trans,octa-cis-undecaprenyl diphosphate + H(+)</text>
        <dbReference type="Rhea" id="RHEA:23708"/>
        <dbReference type="Rhea" id="RHEA-COMP:9602"/>
        <dbReference type="Rhea" id="RHEA-COMP:9603"/>
        <dbReference type="ChEBI" id="CHEBI:15378"/>
        <dbReference type="ChEBI" id="CHEBI:58405"/>
        <dbReference type="ChEBI" id="CHEBI:60033"/>
        <dbReference type="ChEBI" id="CHEBI:78435"/>
        <dbReference type="EC" id="2.4.99.28"/>
    </reaction>
</comment>
<dbReference type="Pfam" id="PF00905">
    <property type="entry name" value="Transpeptidase"/>
    <property type="match status" value="1"/>
</dbReference>
<sequence>MKRFVWRSLFFSVLAIGLFMFLTWQDLQPFPDDLMLRDSEVKKVQILDRANHPLTVTYQNDWNLHDRVSLHQIPETLQHIIILSEDQRFYEHSGVDWSARWHALLQNIKAGRIVRGASTITEQAVRMLHPRPRTFWSRWVEGFEAYRLEQQFSKADILEFYLNQVPYASNRRGVVQAARHYFDRDLETLNLKEMVVLAVLVRSPSRLDLRYGNKDIRPSLKGLTERLLAQKLITEIEYQAILNSPLQLNDPPLPVQATHFANHLYRHSSDFITENQAKLHSTLDGQLQQKLQAILDQRLRNLVNRQVKHGAILVVDHAQNNEILTWVNSGIFSANGRAASQIDAITTPRQPGSTLKPFLYAMALERGWHAATLIDDAPLAEAVGTGLHHYRNYSRTYYGLLRLRDALGNSLNTPAVRTVQYVGTSAFLMQLRELGFNSLGADVDFYGDGLALGNGEVTLLELVQAYTVLAKQGIFTPLKWLKNADNSKNNRFLFTPEVSSLIADILSDPDARRLEFGQGGLLHFPVQTAIKTGTSTDYRDAWAIGFNYRYTVGIWLGNLDQQPMLSVSGASSPALILRAVFAELNRHQDTQALPLSPQLSAVEICRETGLIKKGHDDCNSRLEWFTTDHLIALQETSNNHVNQAEIKQIHLKQPAEYVQLALDPRIPEQQEAFALILAEPLPKGKGKIEWLINQQIVGVTDLNTPRFLWPLQRGSHHAQARVIALSDSHGDSKEWLTPAVGFLVK</sequence>
<dbReference type="Gene3D" id="3.40.710.10">
    <property type="entry name" value="DD-peptidase/beta-lactamase superfamily"/>
    <property type="match status" value="1"/>
</dbReference>
<dbReference type="Gene3D" id="1.10.3810.10">
    <property type="entry name" value="Biosynthetic peptidoglycan transglycosylase-like"/>
    <property type="match status" value="1"/>
</dbReference>
<comment type="caution">
    <text evidence="14">The sequence shown here is derived from an EMBL/GenBank/DDBJ whole genome shotgun (WGS) entry which is preliminary data.</text>
</comment>
<reference evidence="14 15" key="1">
    <citation type="submission" date="2016-12" db="EMBL/GenBank/DDBJ databases">
        <title>Thioflexothrix psekupsii D3 genome sequencing and assembly.</title>
        <authorList>
            <person name="Fomenkov A."/>
            <person name="Vincze T."/>
            <person name="Grabovich M."/>
            <person name="Anton B.P."/>
            <person name="Dubinina G."/>
            <person name="Orlova M."/>
            <person name="Belousova E."/>
            <person name="Roberts R.J."/>
        </authorList>
    </citation>
    <scope>NUCLEOTIDE SEQUENCE [LARGE SCALE GENOMIC DNA]</scope>
    <source>
        <strain evidence="14">D3</strain>
    </source>
</reference>
<proteinExistence type="inferred from homology"/>
<dbReference type="InterPro" id="IPR001460">
    <property type="entry name" value="PCN-bd_Tpept"/>
</dbReference>
<evidence type="ECO:0000256" key="8">
    <source>
        <dbReference type="ARBA" id="ARBA00022801"/>
    </source>
</evidence>
<evidence type="ECO:0000313" key="15">
    <source>
        <dbReference type="Proteomes" id="UP000194798"/>
    </source>
</evidence>
<evidence type="ECO:0000256" key="11">
    <source>
        <dbReference type="ARBA" id="ARBA00049902"/>
    </source>
</evidence>
<protein>
    <recommendedName>
        <fullName evidence="10">peptidoglycan glycosyltransferase</fullName>
        <ecNumber evidence="10">2.4.99.28</ecNumber>
    </recommendedName>
</protein>
<keyword evidence="8" id="KW-0378">Hydrolase</keyword>
<dbReference type="EMBL" id="MSLT01000007">
    <property type="protein sequence ID" value="OUD14982.1"/>
    <property type="molecule type" value="Genomic_DNA"/>
</dbReference>
<gene>
    <name evidence="14" type="ORF">TPSD3_04570</name>
</gene>
<dbReference type="InterPro" id="IPR011815">
    <property type="entry name" value="PBP_1c"/>
</dbReference>
<evidence type="ECO:0000256" key="9">
    <source>
        <dbReference type="ARBA" id="ARBA00023268"/>
    </source>
</evidence>
<evidence type="ECO:0000313" key="14">
    <source>
        <dbReference type="EMBL" id="OUD14982.1"/>
    </source>
</evidence>
<dbReference type="PANTHER" id="PTHR32282">
    <property type="entry name" value="BINDING PROTEIN TRANSPEPTIDASE, PUTATIVE-RELATED"/>
    <property type="match status" value="1"/>
</dbReference>
<feature type="domain" description="Penicillin-binding protein transpeptidase" evidence="12">
    <location>
        <begin position="313"/>
        <end position="546"/>
    </location>
</feature>
<dbReference type="Pfam" id="PF00912">
    <property type="entry name" value="Transgly"/>
    <property type="match status" value="1"/>
</dbReference>
<dbReference type="PANTHER" id="PTHR32282:SF15">
    <property type="entry name" value="PENICILLIN-BINDING PROTEIN 1C"/>
    <property type="match status" value="1"/>
</dbReference>
<evidence type="ECO:0000259" key="12">
    <source>
        <dbReference type="Pfam" id="PF00905"/>
    </source>
</evidence>
<dbReference type="InterPro" id="IPR012338">
    <property type="entry name" value="Beta-lactam/transpept-like"/>
</dbReference>
<keyword evidence="4" id="KW-0121">Carboxypeptidase</keyword>
<keyword evidence="5" id="KW-0645">Protease</keyword>
<keyword evidence="15" id="KW-1185">Reference proteome</keyword>
<dbReference type="GO" id="GO:0004180">
    <property type="term" value="F:carboxypeptidase activity"/>
    <property type="evidence" value="ECO:0007669"/>
    <property type="project" value="UniProtKB-KW"/>
</dbReference>